<reference evidence="1 2" key="1">
    <citation type="submission" date="2019-06" db="EMBL/GenBank/DDBJ databases">
        <authorList>
            <person name="Burns M.A."/>
            <person name="Hill G.C."/>
            <person name="Wesley B.E."/>
            <person name="Womack T.V."/>
            <person name="Krukonis G.P."/>
            <person name="Delesalle V.A."/>
            <person name="Garlena R.A."/>
            <person name="Russell D.A."/>
            <person name="Pope W.H."/>
            <person name="Jacobs-Sera D."/>
            <person name="Hatfull G.F."/>
        </authorList>
    </citation>
    <scope>NUCLEOTIDE SEQUENCE [LARGE SCALE GENOMIC DNA]</scope>
</reference>
<evidence type="ECO:0000313" key="2">
    <source>
        <dbReference type="Proteomes" id="UP000319596"/>
    </source>
</evidence>
<keyword evidence="2" id="KW-1185">Reference proteome</keyword>
<accession>A0A514U0Y7</accession>
<dbReference type="GeneID" id="77924623"/>
<proteinExistence type="predicted"/>
<dbReference type="RefSeq" id="YP_010649105.1">
    <property type="nucleotide sequence ID" value="NC_070764.1"/>
</dbReference>
<dbReference type="EMBL" id="MN096369">
    <property type="protein sequence ID" value="QDK02609.1"/>
    <property type="molecule type" value="Genomic_DNA"/>
</dbReference>
<gene>
    <name evidence="1" type="primary">61</name>
    <name evidence="1" type="ORF">SEA_PHENDRIX_61</name>
</gene>
<dbReference type="KEGG" id="vg:77924623"/>
<evidence type="ECO:0000313" key="1">
    <source>
        <dbReference type="EMBL" id="QDK02609.1"/>
    </source>
</evidence>
<dbReference type="Proteomes" id="UP000319596">
    <property type="component" value="Segment"/>
</dbReference>
<name>A0A514U0Y7_9CAUD</name>
<protein>
    <submittedName>
        <fullName evidence="1">Uncharacterized protein</fullName>
    </submittedName>
</protein>
<sequence length="476" mass="53961">MSRLCYSRTMIEAVDKKPAYKPSLTALKDTDPLVKSVIDAIVQDKILYIGTPVKGSNFETLTTNELINFETTRHEIVCRPSSTTSGDLAVVRFLHAGRIKKKLDEVTDEDLRRRYRCVVAVLLLQLSWPVASISEAVGVSRQALTPRMHDNLDKPLTTTEIDFLNEISRDRTSPTYGWGDYGSEYQKYNRTGLEWNKVHVLPTPSAATVMQALWRLAWRARGDKSVSDAAYCSKVLDMYLGTMLARGVTGFNLAQMLQVQHAAIFQRIRNIDYGVEMRKEAQAAPHLMDNSLGRYKYTANVDHPATRGMYLLRSTLTDNGSLVLSTLTDSLGIAQIDLARASQKRYLVDSILPNHSIPGTWTSDTLVPVDTYFAQASHGYHERTRREAFYFIPETGFSSVYITQNAPQHIKSHVRNMDKISTMTPWFSDYFDKTLDLPQVLKGEAKTMFAKSRVLERCFTKPYSILEEYDAPARRK</sequence>
<organism evidence="1 2">
    <name type="scientific">Gordonia phage Phendrix</name>
    <dbReference type="NCBI Taxonomy" id="2593335"/>
    <lineage>
        <taxon>Viruses</taxon>
        <taxon>Duplodnaviria</taxon>
        <taxon>Heunggongvirae</taxon>
        <taxon>Uroviricota</taxon>
        <taxon>Caudoviricetes</taxon>
        <taxon>Godonkavirus</taxon>
        <taxon>Godonkavirus phendrix</taxon>
    </lineage>
</organism>